<evidence type="ECO:0000313" key="3">
    <source>
        <dbReference type="Proteomes" id="UP000248917"/>
    </source>
</evidence>
<sequence>MIKRVLVLLLLAISSGSVVAQTANDSLPRLESKTKNALNVADQLAYQAALRYNDLDVAKIKLFDLMVRNPEDLRYMEALGSLYFESGQNASAALVAMDILKVNDKNVGALEIAAYALEQLGAFDRALPYYESLNLLTGDNFSLYKSAYLQFSLKRYAEALNSVNMLVKNAKADEKIGFPISETETQQISMKAAALNLKGLIYLDQNAKTEAKAAFTEALSLESNFLQAKENLQKSN</sequence>
<accession>A0A326RU88</accession>
<keyword evidence="3" id="KW-1185">Reference proteome</keyword>
<dbReference type="SMART" id="SM00028">
    <property type="entry name" value="TPR"/>
    <property type="match status" value="1"/>
</dbReference>
<reference evidence="2 3" key="1">
    <citation type="submission" date="2018-06" db="EMBL/GenBank/DDBJ databases">
        <title>Genomic Encyclopedia of Archaeal and Bacterial Type Strains, Phase II (KMG-II): from individual species to whole genera.</title>
        <authorList>
            <person name="Goeker M."/>
        </authorList>
    </citation>
    <scope>NUCLEOTIDE SEQUENCE [LARGE SCALE GENOMIC DNA]</scope>
    <source>
        <strain evidence="2 3">T4</strain>
    </source>
</reference>
<proteinExistence type="predicted"/>
<name>A0A326RU88_9BACT</name>
<evidence type="ECO:0000256" key="1">
    <source>
        <dbReference type="SAM" id="SignalP"/>
    </source>
</evidence>
<evidence type="ECO:0000313" key="2">
    <source>
        <dbReference type="EMBL" id="PZV84467.1"/>
    </source>
</evidence>
<dbReference type="Pfam" id="PF13181">
    <property type="entry name" value="TPR_8"/>
    <property type="match status" value="1"/>
</dbReference>
<feature type="signal peptide" evidence="1">
    <location>
        <begin position="1"/>
        <end position="20"/>
    </location>
</feature>
<keyword evidence="1" id="KW-0732">Signal</keyword>
<organism evidence="2 3">
    <name type="scientific">Algoriphagus aquaeductus</name>
    <dbReference type="NCBI Taxonomy" id="475299"/>
    <lineage>
        <taxon>Bacteria</taxon>
        <taxon>Pseudomonadati</taxon>
        <taxon>Bacteroidota</taxon>
        <taxon>Cytophagia</taxon>
        <taxon>Cytophagales</taxon>
        <taxon>Cyclobacteriaceae</taxon>
        <taxon>Algoriphagus</taxon>
    </lineage>
</organism>
<dbReference type="Proteomes" id="UP000248917">
    <property type="component" value="Unassembled WGS sequence"/>
</dbReference>
<dbReference type="InterPro" id="IPR019734">
    <property type="entry name" value="TPR_rpt"/>
</dbReference>
<protein>
    <submittedName>
        <fullName evidence="2">Tetratricopeptide repeat protein</fullName>
    </submittedName>
</protein>
<comment type="caution">
    <text evidence="2">The sequence shown here is derived from an EMBL/GenBank/DDBJ whole genome shotgun (WGS) entry which is preliminary data.</text>
</comment>
<dbReference type="OrthoDB" id="978953at2"/>
<dbReference type="SUPFAM" id="SSF48452">
    <property type="entry name" value="TPR-like"/>
    <property type="match status" value="1"/>
</dbReference>
<dbReference type="AlphaFoldDB" id="A0A326RU88"/>
<dbReference type="Gene3D" id="1.25.40.10">
    <property type="entry name" value="Tetratricopeptide repeat domain"/>
    <property type="match status" value="2"/>
</dbReference>
<gene>
    <name evidence="2" type="ORF">CLV31_104116</name>
</gene>
<feature type="chain" id="PRO_5016255915" evidence="1">
    <location>
        <begin position="21"/>
        <end position="236"/>
    </location>
</feature>
<dbReference type="EMBL" id="QKTX01000004">
    <property type="protein sequence ID" value="PZV84467.1"/>
    <property type="molecule type" value="Genomic_DNA"/>
</dbReference>
<dbReference type="InterPro" id="IPR011990">
    <property type="entry name" value="TPR-like_helical_dom_sf"/>
</dbReference>
<dbReference type="RefSeq" id="WP_111392146.1">
    <property type="nucleotide sequence ID" value="NZ_QKTX01000004.1"/>
</dbReference>